<evidence type="ECO:0000313" key="3">
    <source>
        <dbReference type="Proteomes" id="UP001589836"/>
    </source>
</evidence>
<protein>
    <recommendedName>
        <fullName evidence="4">Helix-turn-helix domain-containing protein</fullName>
    </recommendedName>
</protein>
<organism evidence="2 3">
    <name type="scientific">Pontibacillus salicampi</name>
    <dbReference type="NCBI Taxonomy" id="1449801"/>
    <lineage>
        <taxon>Bacteria</taxon>
        <taxon>Bacillati</taxon>
        <taxon>Bacillota</taxon>
        <taxon>Bacilli</taxon>
        <taxon>Bacillales</taxon>
        <taxon>Bacillaceae</taxon>
        <taxon>Pontibacillus</taxon>
    </lineage>
</organism>
<evidence type="ECO:0000313" key="2">
    <source>
        <dbReference type="EMBL" id="MFC0525509.1"/>
    </source>
</evidence>
<evidence type="ECO:0000256" key="1">
    <source>
        <dbReference type="SAM" id="MobiDB-lite"/>
    </source>
</evidence>
<accession>A0ABV6LTD2</accession>
<feature type="region of interest" description="Disordered" evidence="1">
    <location>
        <begin position="125"/>
        <end position="167"/>
    </location>
</feature>
<feature type="compositionally biased region" description="Basic and acidic residues" evidence="1">
    <location>
        <begin position="141"/>
        <end position="163"/>
    </location>
</feature>
<dbReference type="InterPro" id="IPR036390">
    <property type="entry name" value="WH_DNA-bd_sf"/>
</dbReference>
<name>A0ABV6LTD2_9BACI</name>
<dbReference type="Proteomes" id="UP001589836">
    <property type="component" value="Unassembled WGS sequence"/>
</dbReference>
<gene>
    <name evidence="2" type="ORF">ACFFGV_18145</name>
</gene>
<reference evidence="2 3" key="1">
    <citation type="submission" date="2024-09" db="EMBL/GenBank/DDBJ databases">
        <authorList>
            <person name="Sun Q."/>
            <person name="Mori K."/>
        </authorList>
    </citation>
    <scope>NUCLEOTIDE SEQUENCE [LARGE SCALE GENOMIC DNA]</scope>
    <source>
        <strain evidence="2 3">NCAIM B.02529</strain>
    </source>
</reference>
<keyword evidence="3" id="KW-1185">Reference proteome</keyword>
<evidence type="ECO:0008006" key="4">
    <source>
        <dbReference type="Google" id="ProtNLM"/>
    </source>
</evidence>
<feature type="compositionally biased region" description="Acidic residues" evidence="1">
    <location>
        <begin position="131"/>
        <end position="140"/>
    </location>
</feature>
<sequence>MTATYLTTDLSELAEYATFEQQLEMDEAIYAYIETLQMEEEPQSVIEVLRFLGRSSLRVLGVSFAKYQTIADSCDVSKSTVMRAIKRLDHYGMIERFPTVKKWFGKAKRKSVNIIRINRAMTTQGEHAEVEVETTDDKDEQNEKQSEPIKHNHTIQEHKRDGESSINPRALRQSIPSVIYEALSSFYDVHGLYEVYGTLLKAKASVNREITLEEHGEAYVDVFLNAVRKYKRGAIGKLNGYLYAAWQSVTSEVSRKLEWGSVNMQASVYYDWLSD</sequence>
<dbReference type="RefSeq" id="WP_377350859.1">
    <property type="nucleotide sequence ID" value="NZ_JBHLTP010000013.1"/>
</dbReference>
<comment type="caution">
    <text evidence="2">The sequence shown here is derived from an EMBL/GenBank/DDBJ whole genome shotgun (WGS) entry which is preliminary data.</text>
</comment>
<dbReference type="EMBL" id="JBHLTP010000013">
    <property type="protein sequence ID" value="MFC0525509.1"/>
    <property type="molecule type" value="Genomic_DNA"/>
</dbReference>
<dbReference type="SUPFAM" id="SSF46785">
    <property type="entry name" value="Winged helix' DNA-binding domain"/>
    <property type="match status" value="1"/>
</dbReference>
<proteinExistence type="predicted"/>